<feature type="transmembrane region" description="Helical" evidence="8">
    <location>
        <begin position="49"/>
        <end position="73"/>
    </location>
</feature>
<dbReference type="GO" id="GO:0015293">
    <property type="term" value="F:symporter activity"/>
    <property type="evidence" value="ECO:0007669"/>
    <property type="project" value="UniProtKB-KW"/>
</dbReference>
<sequence>MAENGILRGWRRYRSVPIIYRIGAAFVLGSLVGLIVGEPATALQPIGDLFVRLLSMIVVPIVIFTLLMGVRHLTPSSLGRVGGQVVALYAITSAIAVAIGLAVANAIDPGQGLTLVEAEIDTQEAPSFVEVLLGIVPQNPIEAMATGDILAVLFFVLVFGLALAMLQEESENARVQNGVETFFDLAEAGSEALFKMVWGIMEYGVLGVFALMASIFAQTGIDALSTFALLAATLVLGVALHISIVYLGTIIALLTQQSPISFLAGIKEAMLTAVSIASSSATLPISMSNAEDNLRIDEGIYGFSLPLGATINMDGTGMYQGIVAIFAANLVGVSLSLTEQVTVVTVAVLASIGTAGVPSAGLILLTLVLTQLGLPLAVVGFIAGIDPLLDRLRTMTNVTGDLAVATLVAHWNGAIDFDDGVWASGESGPAGVPGDD</sequence>
<keyword evidence="6 8" id="KW-1133">Transmembrane helix</keyword>
<dbReference type="InterPro" id="IPR018107">
    <property type="entry name" value="Na-dicarboxylate_symporter_CS"/>
</dbReference>
<keyword evidence="10" id="KW-1185">Reference proteome</keyword>
<dbReference type="AlphaFoldDB" id="A0A151AIB3"/>
<dbReference type="SUPFAM" id="SSF118215">
    <property type="entry name" value="Proton glutamate symport protein"/>
    <property type="match status" value="1"/>
</dbReference>
<keyword evidence="5" id="KW-0769">Symport</keyword>
<dbReference type="Proteomes" id="UP000075321">
    <property type="component" value="Unassembled WGS sequence"/>
</dbReference>
<feature type="transmembrane region" description="Helical" evidence="8">
    <location>
        <begin position="85"/>
        <end position="107"/>
    </location>
</feature>
<dbReference type="GO" id="GO:0046942">
    <property type="term" value="P:carboxylic acid transport"/>
    <property type="evidence" value="ECO:0007669"/>
    <property type="project" value="UniProtKB-ARBA"/>
</dbReference>
<dbReference type="PANTHER" id="PTHR42865:SF7">
    <property type="entry name" value="PROTON_GLUTAMATE-ASPARTATE SYMPORTER"/>
    <property type="match status" value="1"/>
</dbReference>
<dbReference type="OrthoDB" id="3015at2157"/>
<proteinExistence type="predicted"/>
<feature type="transmembrane region" description="Helical" evidence="8">
    <location>
        <begin position="18"/>
        <end position="37"/>
    </location>
</feature>
<dbReference type="Pfam" id="PF00375">
    <property type="entry name" value="SDF"/>
    <property type="match status" value="1"/>
</dbReference>
<organism evidence="9 10">
    <name type="scientific">Halalkalicoccus paucihalophilus</name>
    <dbReference type="NCBI Taxonomy" id="1008153"/>
    <lineage>
        <taxon>Archaea</taxon>
        <taxon>Methanobacteriati</taxon>
        <taxon>Methanobacteriota</taxon>
        <taxon>Stenosarchaea group</taxon>
        <taxon>Halobacteria</taxon>
        <taxon>Halobacteriales</taxon>
        <taxon>Halococcaceae</taxon>
        <taxon>Halalkalicoccus</taxon>
    </lineage>
</organism>
<evidence type="ECO:0000313" key="10">
    <source>
        <dbReference type="Proteomes" id="UP000075321"/>
    </source>
</evidence>
<keyword evidence="3" id="KW-1003">Cell membrane</keyword>
<dbReference type="Gene3D" id="1.10.3860.10">
    <property type="entry name" value="Sodium:dicarboxylate symporter"/>
    <property type="match status" value="1"/>
</dbReference>
<comment type="caution">
    <text evidence="9">The sequence shown here is derived from an EMBL/GenBank/DDBJ whole genome shotgun (WGS) entry which is preliminary data.</text>
</comment>
<feature type="transmembrane region" description="Helical" evidence="8">
    <location>
        <begin position="322"/>
        <end position="350"/>
    </location>
</feature>
<name>A0A151AIB3_9EURY</name>
<keyword evidence="7 8" id="KW-0472">Membrane</keyword>
<keyword evidence="4 8" id="KW-0812">Transmembrane</keyword>
<reference evidence="9 10" key="1">
    <citation type="submission" date="2016-02" db="EMBL/GenBank/DDBJ databases">
        <title>Genome sequence of Halalkalicoccus paucihalophilus DSM 24557.</title>
        <authorList>
            <person name="Poehlein A."/>
            <person name="Daniel R."/>
        </authorList>
    </citation>
    <scope>NUCLEOTIDE SEQUENCE [LARGE SCALE GENOMIC DNA]</scope>
    <source>
        <strain evidence="9 10">DSM 24557</strain>
    </source>
</reference>
<evidence type="ECO:0000256" key="7">
    <source>
        <dbReference type="ARBA" id="ARBA00023136"/>
    </source>
</evidence>
<feature type="transmembrane region" description="Helical" evidence="8">
    <location>
        <begin position="149"/>
        <end position="166"/>
    </location>
</feature>
<feature type="transmembrane region" description="Helical" evidence="8">
    <location>
        <begin position="362"/>
        <end position="385"/>
    </location>
</feature>
<evidence type="ECO:0000256" key="2">
    <source>
        <dbReference type="ARBA" id="ARBA00022448"/>
    </source>
</evidence>
<evidence type="ECO:0000256" key="4">
    <source>
        <dbReference type="ARBA" id="ARBA00022692"/>
    </source>
</evidence>
<dbReference type="GO" id="GO:0005886">
    <property type="term" value="C:plasma membrane"/>
    <property type="evidence" value="ECO:0007669"/>
    <property type="project" value="UniProtKB-SubCell"/>
</dbReference>
<dbReference type="EMBL" id="LTAZ01000001">
    <property type="protein sequence ID" value="KYH27408.1"/>
    <property type="molecule type" value="Genomic_DNA"/>
</dbReference>
<evidence type="ECO:0000256" key="3">
    <source>
        <dbReference type="ARBA" id="ARBA00022475"/>
    </source>
</evidence>
<dbReference type="InterPro" id="IPR001991">
    <property type="entry name" value="Na-dicarboxylate_symporter"/>
</dbReference>
<comment type="subcellular location">
    <subcellularLocation>
        <location evidence="1">Cell membrane</location>
        <topology evidence="1">Multi-pass membrane protein</topology>
    </subcellularLocation>
</comment>
<protein>
    <submittedName>
        <fullName evidence="9">C4-dicarboxylate transport protein</fullName>
    </submittedName>
</protein>
<evidence type="ECO:0000256" key="8">
    <source>
        <dbReference type="SAM" id="Phobius"/>
    </source>
</evidence>
<evidence type="ECO:0000256" key="1">
    <source>
        <dbReference type="ARBA" id="ARBA00004651"/>
    </source>
</evidence>
<feature type="transmembrane region" description="Helical" evidence="8">
    <location>
        <begin position="203"/>
        <end position="221"/>
    </location>
</feature>
<accession>A0A151AIB3</accession>
<feature type="transmembrane region" description="Helical" evidence="8">
    <location>
        <begin position="227"/>
        <end position="254"/>
    </location>
</feature>
<evidence type="ECO:0000256" key="6">
    <source>
        <dbReference type="ARBA" id="ARBA00022989"/>
    </source>
</evidence>
<keyword evidence="2" id="KW-0813">Transport</keyword>
<dbReference type="PATRIC" id="fig|1008153.3.peg.79"/>
<dbReference type="PANTHER" id="PTHR42865">
    <property type="entry name" value="PROTON/GLUTAMATE-ASPARTATE SYMPORTER"/>
    <property type="match status" value="1"/>
</dbReference>
<gene>
    <name evidence="9" type="primary">dctA</name>
    <name evidence="9" type="ORF">HAPAU_00740</name>
</gene>
<dbReference type="PROSITE" id="PS00713">
    <property type="entry name" value="NA_DICARBOXYL_SYMP_1"/>
    <property type="match status" value="1"/>
</dbReference>
<evidence type="ECO:0000313" key="9">
    <source>
        <dbReference type="EMBL" id="KYH27408.1"/>
    </source>
</evidence>
<dbReference type="InterPro" id="IPR036458">
    <property type="entry name" value="Na:dicarbo_symporter_sf"/>
</dbReference>
<dbReference type="RefSeq" id="WP_211263517.1">
    <property type="nucleotide sequence ID" value="NZ_LTAZ01000001.1"/>
</dbReference>
<evidence type="ECO:0000256" key="5">
    <source>
        <dbReference type="ARBA" id="ARBA00022847"/>
    </source>
</evidence>
<dbReference type="PRINTS" id="PR00173">
    <property type="entry name" value="EDTRNSPORT"/>
</dbReference>